<gene>
    <name evidence="3" type="ORF">PF001_g18580</name>
    <name evidence="2" type="ORF">PF004_g18292</name>
    <name evidence="1" type="ORF">PF006_g18813</name>
    <name evidence="4" type="ORF">PF008_g14157</name>
</gene>
<comment type="caution">
    <text evidence="3">The sequence shown here is derived from an EMBL/GenBank/DDBJ whole genome shotgun (WGS) entry which is preliminary data.</text>
</comment>
<dbReference type="Proteomes" id="UP000440732">
    <property type="component" value="Unassembled WGS sequence"/>
</dbReference>
<evidence type="ECO:0000313" key="7">
    <source>
        <dbReference type="Proteomes" id="UP000476176"/>
    </source>
</evidence>
<dbReference type="EMBL" id="QXGE01001430">
    <property type="protein sequence ID" value="KAE9292740.1"/>
    <property type="molecule type" value="Genomic_DNA"/>
</dbReference>
<evidence type="ECO:0000313" key="8">
    <source>
        <dbReference type="Proteomes" id="UP000486351"/>
    </source>
</evidence>
<dbReference type="Proteomes" id="UP000437068">
    <property type="component" value="Unassembled WGS sequence"/>
</dbReference>
<dbReference type="PROSITE" id="PS51257">
    <property type="entry name" value="PROKAR_LIPOPROTEIN"/>
    <property type="match status" value="1"/>
</dbReference>
<reference evidence="5 6" key="1">
    <citation type="submission" date="2018-08" db="EMBL/GenBank/DDBJ databases">
        <title>Genomic investigation of the strawberry pathogen Phytophthora fragariae indicates pathogenicity is determined by transcriptional variation in three key races.</title>
        <authorList>
            <person name="Adams T.M."/>
            <person name="Armitage A.D."/>
            <person name="Sobczyk M.K."/>
            <person name="Bates H.J."/>
            <person name="Dunwell J.M."/>
            <person name="Nellist C.F."/>
            <person name="Harrison R.J."/>
        </authorList>
    </citation>
    <scope>NUCLEOTIDE SEQUENCE [LARGE SCALE GENOMIC DNA]</scope>
    <source>
        <strain evidence="3 5">A4</strain>
        <strain evidence="2 7">BC-23</strain>
        <strain evidence="1 6">NOV-5</strain>
        <strain evidence="4 8">NOV-77</strain>
    </source>
</reference>
<protein>
    <submittedName>
        <fullName evidence="3">Uncharacterized protein</fullName>
    </submittedName>
</protein>
<organism evidence="3 5">
    <name type="scientific">Phytophthora fragariae</name>
    <dbReference type="NCBI Taxonomy" id="53985"/>
    <lineage>
        <taxon>Eukaryota</taxon>
        <taxon>Sar</taxon>
        <taxon>Stramenopiles</taxon>
        <taxon>Oomycota</taxon>
        <taxon>Peronosporomycetes</taxon>
        <taxon>Peronosporales</taxon>
        <taxon>Peronosporaceae</taxon>
        <taxon>Phytophthora</taxon>
    </lineage>
</organism>
<evidence type="ECO:0000313" key="5">
    <source>
        <dbReference type="Proteomes" id="UP000437068"/>
    </source>
</evidence>
<dbReference type="Proteomes" id="UP000486351">
    <property type="component" value="Unassembled WGS sequence"/>
</dbReference>
<evidence type="ECO:0000313" key="3">
    <source>
        <dbReference type="EMBL" id="KAE9292740.1"/>
    </source>
</evidence>
<dbReference type="EMBL" id="QXGC01001442">
    <property type="protein sequence ID" value="KAE9202881.1"/>
    <property type="molecule type" value="Genomic_DNA"/>
</dbReference>
<accession>A0A6A4CLW4</accession>
<evidence type="ECO:0000313" key="6">
    <source>
        <dbReference type="Proteomes" id="UP000440732"/>
    </source>
</evidence>
<evidence type="ECO:0000313" key="2">
    <source>
        <dbReference type="EMBL" id="KAE9202881.1"/>
    </source>
</evidence>
<dbReference type="EMBL" id="QXFY01000864">
    <property type="protein sequence ID" value="KAE9334056.1"/>
    <property type="molecule type" value="Genomic_DNA"/>
</dbReference>
<dbReference type="AlphaFoldDB" id="A0A6A4CLW4"/>
<proteinExistence type="predicted"/>
<name>A0A6A4CLW4_9STRA</name>
<dbReference type="EMBL" id="QXGA01001498">
    <property type="protein sequence ID" value="KAE9117420.1"/>
    <property type="molecule type" value="Genomic_DNA"/>
</dbReference>
<evidence type="ECO:0000313" key="1">
    <source>
        <dbReference type="EMBL" id="KAE9117420.1"/>
    </source>
</evidence>
<evidence type="ECO:0000313" key="4">
    <source>
        <dbReference type="EMBL" id="KAE9334056.1"/>
    </source>
</evidence>
<dbReference type="Proteomes" id="UP000476176">
    <property type="component" value="Unassembled WGS sequence"/>
</dbReference>
<sequence>MSPRPICTEDQNAAVRCWNQPLVAPSQSAASGLSCQLGLASHGQPFAARGTLVVAFSRRTVPTRCFAAQSGCSRVLANGQWPSARKSAPRVARSLEIWRRNVKAGNEYCAVAVCRVWS</sequence>